<name>A0A438CNY8_VITVI</name>
<protein>
    <submittedName>
        <fullName evidence="2">Uncharacterized protein</fullName>
    </submittedName>
</protein>
<dbReference type="Proteomes" id="UP000288805">
    <property type="component" value="Unassembled WGS sequence"/>
</dbReference>
<feature type="region of interest" description="Disordered" evidence="1">
    <location>
        <begin position="85"/>
        <end position="106"/>
    </location>
</feature>
<proteinExistence type="predicted"/>
<accession>A0A438CNY8</accession>
<evidence type="ECO:0000313" key="3">
    <source>
        <dbReference type="Proteomes" id="UP000288805"/>
    </source>
</evidence>
<dbReference type="EMBL" id="QGNW01002161">
    <property type="protein sequence ID" value="RVW24921.1"/>
    <property type="molecule type" value="Genomic_DNA"/>
</dbReference>
<feature type="compositionally biased region" description="Low complexity" evidence="1">
    <location>
        <begin position="29"/>
        <end position="41"/>
    </location>
</feature>
<feature type="region of interest" description="Disordered" evidence="1">
    <location>
        <begin position="1"/>
        <end position="53"/>
    </location>
</feature>
<dbReference type="AlphaFoldDB" id="A0A438CNY8"/>
<organism evidence="2 3">
    <name type="scientific">Vitis vinifera</name>
    <name type="common">Grape</name>
    <dbReference type="NCBI Taxonomy" id="29760"/>
    <lineage>
        <taxon>Eukaryota</taxon>
        <taxon>Viridiplantae</taxon>
        <taxon>Streptophyta</taxon>
        <taxon>Embryophyta</taxon>
        <taxon>Tracheophyta</taxon>
        <taxon>Spermatophyta</taxon>
        <taxon>Magnoliopsida</taxon>
        <taxon>eudicotyledons</taxon>
        <taxon>Gunneridae</taxon>
        <taxon>Pentapetalae</taxon>
        <taxon>rosids</taxon>
        <taxon>Vitales</taxon>
        <taxon>Vitaceae</taxon>
        <taxon>Viteae</taxon>
        <taxon>Vitis</taxon>
    </lineage>
</organism>
<feature type="compositionally biased region" description="Pro residues" evidence="1">
    <location>
        <begin position="42"/>
        <end position="53"/>
    </location>
</feature>
<sequence>MEIAMAPSAFPKLPEPREVPPTPSTSAHSEPVPEAASSDAPPAVPPTSEPPITIPGSEYRALLAFFQTLTTTQTTIMERMDHFQIHYPKEKSKENQREAKRSKEENRGQQLPVFFGTFGALPKVHFLHSIYHFKAQEVKNLTLQTVYDLGAETRKIWPSEDNCSRCANGVRNSHTPLAVRIGVRNSHTPLSQTTSEDVFSEDERLKFWFLGVMEAR</sequence>
<evidence type="ECO:0000313" key="2">
    <source>
        <dbReference type="EMBL" id="RVW24921.1"/>
    </source>
</evidence>
<gene>
    <name evidence="2" type="ORF">CK203_079523</name>
</gene>
<reference evidence="2 3" key="1">
    <citation type="journal article" date="2018" name="PLoS Genet.">
        <title>Population sequencing reveals clonal diversity and ancestral inbreeding in the grapevine cultivar Chardonnay.</title>
        <authorList>
            <person name="Roach M.J."/>
            <person name="Johnson D.L."/>
            <person name="Bohlmann J."/>
            <person name="van Vuuren H.J."/>
            <person name="Jones S.J."/>
            <person name="Pretorius I.S."/>
            <person name="Schmidt S.A."/>
            <person name="Borneman A.R."/>
        </authorList>
    </citation>
    <scope>NUCLEOTIDE SEQUENCE [LARGE SCALE GENOMIC DNA]</scope>
    <source>
        <strain evidence="3">cv. Chardonnay</strain>
        <tissue evidence="2">Leaf</tissue>
    </source>
</reference>
<evidence type="ECO:0000256" key="1">
    <source>
        <dbReference type="SAM" id="MobiDB-lite"/>
    </source>
</evidence>
<comment type="caution">
    <text evidence="2">The sequence shown here is derived from an EMBL/GenBank/DDBJ whole genome shotgun (WGS) entry which is preliminary data.</text>
</comment>